<dbReference type="EMBL" id="OC911018">
    <property type="protein sequence ID" value="CAD7651235.1"/>
    <property type="molecule type" value="Genomic_DNA"/>
</dbReference>
<keyword evidence="1" id="KW-0472">Membrane</keyword>
<proteinExistence type="predicted"/>
<organism evidence="2">
    <name type="scientific">Medioppia subpectinata</name>
    <dbReference type="NCBI Taxonomy" id="1979941"/>
    <lineage>
        <taxon>Eukaryota</taxon>
        <taxon>Metazoa</taxon>
        <taxon>Ecdysozoa</taxon>
        <taxon>Arthropoda</taxon>
        <taxon>Chelicerata</taxon>
        <taxon>Arachnida</taxon>
        <taxon>Acari</taxon>
        <taxon>Acariformes</taxon>
        <taxon>Sarcoptiformes</taxon>
        <taxon>Oribatida</taxon>
        <taxon>Brachypylina</taxon>
        <taxon>Oppioidea</taxon>
        <taxon>Oppiidae</taxon>
        <taxon>Medioppia</taxon>
    </lineage>
</organism>
<sequence length="68" mass="7971">MFGVEALFGINVCNVLVIGIMIVTIWCTYDAAGRSWVKMKVYQNSLKEGQSKFRYRRSGNSQRNWRHR</sequence>
<dbReference type="Proteomes" id="UP000759131">
    <property type="component" value="Unassembled WGS sequence"/>
</dbReference>
<name>A0A7R9QMC1_9ACAR</name>
<keyword evidence="1" id="KW-1133">Transmembrane helix</keyword>
<evidence type="ECO:0000313" key="3">
    <source>
        <dbReference type="Proteomes" id="UP000759131"/>
    </source>
</evidence>
<dbReference type="OrthoDB" id="438440at2759"/>
<feature type="transmembrane region" description="Helical" evidence="1">
    <location>
        <begin position="6"/>
        <end position="29"/>
    </location>
</feature>
<dbReference type="AlphaFoldDB" id="A0A7R9QMC1"/>
<gene>
    <name evidence="2" type="ORF">OSB1V03_LOCUS23257</name>
</gene>
<evidence type="ECO:0000256" key="1">
    <source>
        <dbReference type="SAM" id="Phobius"/>
    </source>
</evidence>
<keyword evidence="1" id="KW-0812">Transmembrane</keyword>
<dbReference type="EMBL" id="CAJPIZ010056443">
    <property type="protein sequence ID" value="CAG2123312.1"/>
    <property type="molecule type" value="Genomic_DNA"/>
</dbReference>
<protein>
    <submittedName>
        <fullName evidence="2">Uncharacterized protein</fullName>
    </submittedName>
</protein>
<accession>A0A7R9QMC1</accession>
<evidence type="ECO:0000313" key="2">
    <source>
        <dbReference type="EMBL" id="CAD7651235.1"/>
    </source>
</evidence>
<keyword evidence="3" id="KW-1185">Reference proteome</keyword>
<reference evidence="2" key="1">
    <citation type="submission" date="2020-11" db="EMBL/GenBank/DDBJ databases">
        <authorList>
            <person name="Tran Van P."/>
        </authorList>
    </citation>
    <scope>NUCLEOTIDE SEQUENCE</scope>
</reference>